<dbReference type="GO" id="GO:0008270">
    <property type="term" value="F:zinc ion binding"/>
    <property type="evidence" value="ECO:0007669"/>
    <property type="project" value="UniProtKB-UniRule"/>
</dbReference>
<dbReference type="InterPro" id="IPR012934">
    <property type="entry name" value="Znf_AD"/>
</dbReference>
<organism evidence="3 4">
    <name type="scientific">Manduca sexta</name>
    <name type="common">Tobacco hawkmoth</name>
    <name type="synonym">Tobacco hornworm</name>
    <dbReference type="NCBI Taxonomy" id="7130"/>
    <lineage>
        <taxon>Eukaryota</taxon>
        <taxon>Metazoa</taxon>
        <taxon>Ecdysozoa</taxon>
        <taxon>Arthropoda</taxon>
        <taxon>Hexapoda</taxon>
        <taxon>Insecta</taxon>
        <taxon>Pterygota</taxon>
        <taxon>Neoptera</taxon>
        <taxon>Endopterygota</taxon>
        <taxon>Lepidoptera</taxon>
        <taxon>Glossata</taxon>
        <taxon>Ditrysia</taxon>
        <taxon>Bombycoidea</taxon>
        <taxon>Sphingidae</taxon>
        <taxon>Sphinginae</taxon>
        <taxon>Sphingini</taxon>
        <taxon>Manduca</taxon>
    </lineage>
</organism>
<evidence type="ECO:0000313" key="4">
    <source>
        <dbReference type="Proteomes" id="UP000791440"/>
    </source>
</evidence>
<accession>A0A922CT32</accession>
<protein>
    <recommendedName>
        <fullName evidence="2">ZAD domain-containing protein</fullName>
    </recommendedName>
</protein>
<dbReference type="Pfam" id="PF07776">
    <property type="entry name" value="zf-AD"/>
    <property type="match status" value="1"/>
</dbReference>
<keyword evidence="1" id="KW-0479">Metal-binding</keyword>
<gene>
    <name evidence="3" type="ORF">O3G_MSEX010265</name>
</gene>
<dbReference type="EMBL" id="JH668545">
    <property type="protein sequence ID" value="KAG6457384.1"/>
    <property type="molecule type" value="Genomic_DNA"/>
</dbReference>
<evidence type="ECO:0000256" key="1">
    <source>
        <dbReference type="PROSITE-ProRule" id="PRU01263"/>
    </source>
</evidence>
<dbReference type="SMART" id="SM00868">
    <property type="entry name" value="zf-AD"/>
    <property type="match status" value="1"/>
</dbReference>
<comment type="caution">
    <text evidence="3">The sequence shown here is derived from an EMBL/GenBank/DDBJ whole genome shotgun (WGS) entry which is preliminary data.</text>
</comment>
<feature type="binding site" evidence="1">
    <location>
        <position position="21"/>
    </location>
    <ligand>
        <name>Zn(2+)</name>
        <dbReference type="ChEBI" id="CHEBI:29105"/>
    </ligand>
</feature>
<evidence type="ECO:0000313" key="3">
    <source>
        <dbReference type="EMBL" id="KAG6457384.1"/>
    </source>
</evidence>
<dbReference type="GO" id="GO:0005634">
    <property type="term" value="C:nucleus"/>
    <property type="evidence" value="ECO:0007669"/>
    <property type="project" value="InterPro"/>
</dbReference>
<dbReference type="Proteomes" id="UP000791440">
    <property type="component" value="Unassembled WGS sequence"/>
</dbReference>
<feature type="binding site" evidence="1">
    <location>
        <position position="69"/>
    </location>
    <ligand>
        <name>Zn(2+)</name>
        <dbReference type="ChEBI" id="CHEBI:29105"/>
    </ligand>
</feature>
<keyword evidence="1" id="KW-0863">Zinc-finger</keyword>
<reference evidence="3" key="1">
    <citation type="journal article" date="2016" name="Insect Biochem. Mol. Biol.">
        <title>Multifaceted biological insights from a draft genome sequence of the tobacco hornworm moth, Manduca sexta.</title>
        <authorList>
            <person name="Kanost M.R."/>
            <person name="Arrese E.L."/>
            <person name="Cao X."/>
            <person name="Chen Y.R."/>
            <person name="Chellapilla S."/>
            <person name="Goldsmith M.R."/>
            <person name="Grosse-Wilde E."/>
            <person name="Heckel D.G."/>
            <person name="Herndon N."/>
            <person name="Jiang H."/>
            <person name="Papanicolaou A."/>
            <person name="Qu J."/>
            <person name="Soulages J.L."/>
            <person name="Vogel H."/>
            <person name="Walters J."/>
            <person name="Waterhouse R.M."/>
            <person name="Ahn S.J."/>
            <person name="Almeida F.C."/>
            <person name="An C."/>
            <person name="Aqrawi P."/>
            <person name="Bretschneider A."/>
            <person name="Bryant W.B."/>
            <person name="Bucks S."/>
            <person name="Chao H."/>
            <person name="Chevignon G."/>
            <person name="Christen J.M."/>
            <person name="Clarke D.F."/>
            <person name="Dittmer N.T."/>
            <person name="Ferguson L.C.F."/>
            <person name="Garavelou S."/>
            <person name="Gordon K.H.J."/>
            <person name="Gunaratna R.T."/>
            <person name="Han Y."/>
            <person name="Hauser F."/>
            <person name="He Y."/>
            <person name="Heidel-Fischer H."/>
            <person name="Hirsh A."/>
            <person name="Hu Y."/>
            <person name="Jiang H."/>
            <person name="Kalra D."/>
            <person name="Klinner C."/>
            <person name="Konig C."/>
            <person name="Kovar C."/>
            <person name="Kroll A.R."/>
            <person name="Kuwar S.S."/>
            <person name="Lee S.L."/>
            <person name="Lehman R."/>
            <person name="Li K."/>
            <person name="Li Z."/>
            <person name="Liang H."/>
            <person name="Lovelace S."/>
            <person name="Lu Z."/>
            <person name="Mansfield J.H."/>
            <person name="McCulloch K.J."/>
            <person name="Mathew T."/>
            <person name="Morton B."/>
            <person name="Muzny D.M."/>
            <person name="Neunemann D."/>
            <person name="Ongeri F."/>
            <person name="Pauchet Y."/>
            <person name="Pu L.L."/>
            <person name="Pyrousis I."/>
            <person name="Rao X.J."/>
            <person name="Redding A."/>
            <person name="Roesel C."/>
            <person name="Sanchez-Gracia A."/>
            <person name="Schaack S."/>
            <person name="Shukla A."/>
            <person name="Tetreau G."/>
            <person name="Wang Y."/>
            <person name="Xiong G.H."/>
            <person name="Traut W."/>
            <person name="Walsh T.K."/>
            <person name="Worley K.C."/>
            <person name="Wu D."/>
            <person name="Wu W."/>
            <person name="Wu Y.Q."/>
            <person name="Zhang X."/>
            <person name="Zou Z."/>
            <person name="Zucker H."/>
            <person name="Briscoe A.D."/>
            <person name="Burmester T."/>
            <person name="Clem R.J."/>
            <person name="Feyereisen R."/>
            <person name="Grimmelikhuijzen C.J.P."/>
            <person name="Hamodrakas S.J."/>
            <person name="Hansson B.S."/>
            <person name="Huguet E."/>
            <person name="Jermiin L.S."/>
            <person name="Lan Q."/>
            <person name="Lehman H.K."/>
            <person name="Lorenzen M."/>
            <person name="Merzendorfer H."/>
            <person name="Michalopoulos I."/>
            <person name="Morton D.B."/>
            <person name="Muthukrishnan S."/>
            <person name="Oakeshott J.G."/>
            <person name="Palmer W."/>
            <person name="Park Y."/>
            <person name="Passarelli A.L."/>
            <person name="Rozas J."/>
            <person name="Schwartz L.M."/>
            <person name="Smith W."/>
            <person name="Southgate A."/>
            <person name="Vilcinskas A."/>
            <person name="Vogt R."/>
            <person name="Wang P."/>
            <person name="Werren J."/>
            <person name="Yu X.Q."/>
            <person name="Zhou J.J."/>
            <person name="Brown S.J."/>
            <person name="Scherer S.E."/>
            <person name="Richards S."/>
            <person name="Blissard G.W."/>
        </authorList>
    </citation>
    <scope>NUCLEOTIDE SEQUENCE</scope>
</reference>
<feature type="domain" description="ZAD" evidence="2">
    <location>
        <begin position="19"/>
        <end position="96"/>
    </location>
</feature>
<dbReference type="AlphaFoldDB" id="A0A922CT32"/>
<feature type="binding site" evidence="1">
    <location>
        <position position="72"/>
    </location>
    <ligand>
        <name>Zn(2+)</name>
        <dbReference type="ChEBI" id="CHEBI:29105"/>
    </ligand>
</feature>
<feature type="binding site" evidence="1">
    <location>
        <position position="24"/>
    </location>
    <ligand>
        <name>Zn(2+)</name>
        <dbReference type="ChEBI" id="CHEBI:29105"/>
    </ligand>
</feature>
<keyword evidence="1" id="KW-0862">Zinc</keyword>
<name>A0A922CT32_MANSE</name>
<proteinExistence type="predicted"/>
<evidence type="ECO:0000259" key="2">
    <source>
        <dbReference type="PROSITE" id="PS51915"/>
    </source>
</evidence>
<dbReference type="PROSITE" id="PS51915">
    <property type="entry name" value="ZAD"/>
    <property type="match status" value="1"/>
</dbReference>
<reference evidence="3" key="2">
    <citation type="submission" date="2020-12" db="EMBL/GenBank/DDBJ databases">
        <authorList>
            <person name="Kanost M."/>
        </authorList>
    </citation>
    <scope>NUCLEOTIDE SEQUENCE</scope>
</reference>
<keyword evidence="4" id="KW-1185">Reference proteome</keyword>
<sequence>MRTYTRRRPEIQVIEGVHNLCRLCLEKSEEMLPIFAEGSDGICATLSLRIMICVGLEVTNEDCLPNLICSNCHKELNRYYTFRKKCEVSYQKLKFHLQATREKESLQKAIEEREQEQGMRDNIHCLDKCDKTFTRDEFSDIHVLELNTLNNIIVNREKSTELQESCNVNTEIVNCTDSKEIEAQIHDADNPEISSFLSTVLIQLGILEHQDSTMSIMDHGVHTLELVMGDDDTVMLELTEEDDDSAEESQALGIDKSNPVVLNGIFSGNDKCEEDAATIDKAEEQVMTIK</sequence>